<dbReference type="InterPro" id="IPR051798">
    <property type="entry name" value="Class-II_PLP-Dep_Aminotrans"/>
</dbReference>
<dbReference type="InterPro" id="IPR015422">
    <property type="entry name" value="PyrdxlP-dep_Trfase_small"/>
</dbReference>
<dbReference type="InterPro" id="IPR027619">
    <property type="entry name" value="C-S_lyase_PatB-like"/>
</dbReference>
<dbReference type="Gene3D" id="3.40.640.10">
    <property type="entry name" value="Type I PLP-dependent aspartate aminotransferase-like (Major domain)"/>
    <property type="match status" value="1"/>
</dbReference>
<evidence type="ECO:0000313" key="8">
    <source>
        <dbReference type="Proteomes" id="UP000029585"/>
    </source>
</evidence>
<dbReference type="Gene3D" id="3.90.1150.10">
    <property type="entry name" value="Aspartate Aminotransferase, domain 1"/>
    <property type="match status" value="1"/>
</dbReference>
<evidence type="ECO:0000256" key="3">
    <source>
        <dbReference type="ARBA" id="ARBA00022898"/>
    </source>
</evidence>
<dbReference type="GO" id="GO:0030170">
    <property type="term" value="F:pyridoxal phosphate binding"/>
    <property type="evidence" value="ECO:0007669"/>
    <property type="project" value="InterPro"/>
</dbReference>
<comment type="caution">
    <text evidence="7">The sequence shown here is derived from an EMBL/GenBank/DDBJ whole genome shotgun (WGS) entry which is preliminary data.</text>
</comment>
<evidence type="ECO:0000259" key="6">
    <source>
        <dbReference type="Pfam" id="PF00155"/>
    </source>
</evidence>
<evidence type="ECO:0000256" key="4">
    <source>
        <dbReference type="ARBA" id="ARBA00023239"/>
    </source>
</evidence>
<feature type="domain" description="Aminotransferase class I/classII large" evidence="6">
    <location>
        <begin position="36"/>
        <end position="388"/>
    </location>
</feature>
<dbReference type="HOGENOM" id="CLU_017584_15_0_9"/>
<evidence type="ECO:0000256" key="1">
    <source>
        <dbReference type="ARBA" id="ARBA00001933"/>
    </source>
</evidence>
<evidence type="ECO:0000313" key="7">
    <source>
        <dbReference type="EMBL" id="KGF54078.1"/>
    </source>
</evidence>
<dbReference type="InterPro" id="IPR015421">
    <property type="entry name" value="PyrdxlP-dep_Trfase_major"/>
</dbReference>
<organism evidence="7 8">
    <name type="scientific">Flavonifractor plautii 1_3_50AFAA</name>
    <dbReference type="NCBI Taxonomy" id="742738"/>
    <lineage>
        <taxon>Bacteria</taxon>
        <taxon>Bacillati</taxon>
        <taxon>Bacillota</taxon>
        <taxon>Clostridia</taxon>
        <taxon>Eubacteriales</taxon>
        <taxon>Oscillospiraceae</taxon>
        <taxon>Flavonifractor</taxon>
    </lineage>
</organism>
<dbReference type="Proteomes" id="UP000029585">
    <property type="component" value="Unassembled WGS sequence"/>
</dbReference>
<dbReference type="PATRIC" id="fig|742738.3.peg.3266"/>
<dbReference type="PANTHER" id="PTHR43525">
    <property type="entry name" value="PROTEIN MALY"/>
    <property type="match status" value="1"/>
</dbReference>
<proteinExistence type="inferred from homology"/>
<comment type="cofactor">
    <cofactor evidence="1">
        <name>pyridoxal 5'-phosphate</name>
        <dbReference type="ChEBI" id="CHEBI:597326"/>
    </cofactor>
</comment>
<dbReference type="RefSeq" id="WP_044942512.1">
    <property type="nucleotide sequence ID" value="NZ_KN174165.1"/>
</dbReference>
<dbReference type="InterPro" id="IPR015424">
    <property type="entry name" value="PyrdxlP-dep_Trfase"/>
</dbReference>
<dbReference type="AlphaFoldDB" id="A0A096B3X5"/>
<dbReference type="Pfam" id="PF00155">
    <property type="entry name" value="Aminotran_1_2"/>
    <property type="match status" value="1"/>
</dbReference>
<comment type="similarity">
    <text evidence="5">Belongs to the class-II pyridoxal-phosphate-dependent aminotransferase family. MalY/PatB cystathionine beta-lyase subfamily.</text>
</comment>
<reference evidence="7 8" key="1">
    <citation type="submission" date="2011-08" db="EMBL/GenBank/DDBJ databases">
        <title>The Genome Sequence of Clostridium orbiscindens 1_3_50AFAA.</title>
        <authorList>
            <consortium name="The Broad Institute Genome Sequencing Platform"/>
            <person name="Earl A."/>
            <person name="Ward D."/>
            <person name="Feldgarden M."/>
            <person name="Gevers D."/>
            <person name="Daigneault M."/>
            <person name="Strauss J."/>
            <person name="Allen-Vercoe E."/>
            <person name="Young S.K."/>
            <person name="Zeng Q."/>
            <person name="Gargeya S."/>
            <person name="Fitzgerald M."/>
            <person name="Haas B."/>
            <person name="Abouelleil A."/>
            <person name="Alvarado L."/>
            <person name="Arachchi H.M."/>
            <person name="Berlin A."/>
            <person name="Brown A."/>
            <person name="Chapman S.B."/>
            <person name="Chen Z."/>
            <person name="Dunbar C."/>
            <person name="Freedman E."/>
            <person name="Gearin G."/>
            <person name="Gellesch M."/>
            <person name="Goldberg J."/>
            <person name="Griggs A."/>
            <person name="Gujja S."/>
            <person name="Heiman D."/>
            <person name="Howarth C."/>
            <person name="Larson L."/>
            <person name="Lui A."/>
            <person name="MacDonald P.J.P."/>
            <person name="Montmayeur A."/>
            <person name="Murphy C."/>
            <person name="Neiman D."/>
            <person name="Pearson M."/>
            <person name="Priest M."/>
            <person name="Roberts A."/>
            <person name="Saif S."/>
            <person name="Shea T."/>
            <person name="Shenoy N."/>
            <person name="Sisk P."/>
            <person name="Stolte C."/>
            <person name="Sykes S."/>
            <person name="Wortman J."/>
            <person name="Nusbaum C."/>
            <person name="Birren B."/>
        </authorList>
    </citation>
    <scope>NUCLEOTIDE SEQUENCE [LARGE SCALE GENOMIC DNA]</scope>
    <source>
        <strain evidence="7 8">1_3_50AFAA</strain>
    </source>
</reference>
<evidence type="ECO:0000256" key="5">
    <source>
        <dbReference type="ARBA" id="ARBA00037974"/>
    </source>
</evidence>
<dbReference type="NCBIfam" id="TIGR04350">
    <property type="entry name" value="C_S_lyase_PatB"/>
    <property type="match status" value="1"/>
</dbReference>
<protein>
    <recommendedName>
        <fullName evidence="2">cysteine-S-conjugate beta-lyase</fullName>
        <ecNumber evidence="2">4.4.1.13</ecNumber>
    </recommendedName>
</protein>
<evidence type="ECO:0000256" key="2">
    <source>
        <dbReference type="ARBA" id="ARBA00012224"/>
    </source>
</evidence>
<dbReference type="PANTHER" id="PTHR43525:SF1">
    <property type="entry name" value="PROTEIN MALY"/>
    <property type="match status" value="1"/>
</dbReference>
<dbReference type="CDD" id="cd00609">
    <property type="entry name" value="AAT_like"/>
    <property type="match status" value="1"/>
</dbReference>
<name>A0A096B3X5_FLAPL</name>
<keyword evidence="8" id="KW-1185">Reference proteome</keyword>
<dbReference type="eggNOG" id="COG1168">
    <property type="taxonomic scope" value="Bacteria"/>
</dbReference>
<sequence length="399" mass="45551">MKYDFETIIDRDPAIRGTGKYRIMKDSKGNKPPKGIVPLSVADMEFRTAPCVIDAIKAEADFGVLGYHRLTDSFRESCCQWMKTRHDWDVQPDWIVPFEQVVPALYNAVWTFTQPGDGILIQTPDYHHFTGATVNTGRKVLENRLVADEKGHYTVDFDDFREKAKQAKLFFLCSPQNPTGRVWTEEELRRMGEICNEYGVMVVADEIHHDLIQPGYKHIVYASLGKEFADNCVICTSLSKTFNLAGLCYASIIIPNDEVRAKFQKQMGLQAFMHIERFGPVAHEAAYRHGAEWLEELIQVIKGNYEYVRDFFAQHFPGVVVTELEGTYLVWCDFRCFGMSDADMKVFLTDECMLYLDNGTDFGAAGSGYQRINVACPRKTLADALDRFYQAARKRGMAR</sequence>
<accession>A0A096B3X5</accession>
<dbReference type="GO" id="GO:0047804">
    <property type="term" value="F:cysteine-S-conjugate beta-lyase activity"/>
    <property type="evidence" value="ECO:0007669"/>
    <property type="project" value="UniProtKB-EC"/>
</dbReference>
<keyword evidence="4" id="KW-0456">Lyase</keyword>
<dbReference type="InterPro" id="IPR004839">
    <property type="entry name" value="Aminotransferase_I/II_large"/>
</dbReference>
<dbReference type="EMBL" id="ADLO01000096">
    <property type="protein sequence ID" value="KGF54078.1"/>
    <property type="molecule type" value="Genomic_DNA"/>
</dbReference>
<dbReference type="SUPFAM" id="SSF53383">
    <property type="entry name" value="PLP-dependent transferases"/>
    <property type="match status" value="1"/>
</dbReference>
<dbReference type="EC" id="4.4.1.13" evidence="2"/>
<keyword evidence="3" id="KW-0663">Pyridoxal phosphate</keyword>
<gene>
    <name evidence="7" type="ORF">HMPREF9460_03174</name>
</gene>